<evidence type="ECO:0000256" key="1">
    <source>
        <dbReference type="SAM" id="MobiDB-lite"/>
    </source>
</evidence>
<dbReference type="PANTHER" id="PTHR30121:SF11">
    <property type="entry name" value="AAA+ ATPASE DOMAIN-CONTAINING PROTEIN"/>
    <property type="match status" value="1"/>
</dbReference>
<dbReference type="AlphaFoldDB" id="A0A1F8FN91"/>
<dbReference type="CDD" id="cd01127">
    <property type="entry name" value="TrwB_TraG_TraD_VirD4"/>
    <property type="match status" value="1"/>
</dbReference>
<organism evidence="3 4">
    <name type="scientific">Candidatus Yanofskybacteria bacterium RIFCSPHIGHO2_02_FULL_43_15c</name>
    <dbReference type="NCBI Taxonomy" id="1802679"/>
    <lineage>
        <taxon>Bacteria</taxon>
        <taxon>Candidatus Yanofskyibacteriota</taxon>
    </lineage>
</organism>
<dbReference type="Gene3D" id="3.40.50.300">
    <property type="entry name" value="P-loop containing nucleotide triphosphate hydrolases"/>
    <property type="match status" value="2"/>
</dbReference>
<dbReference type="SUPFAM" id="SSF52540">
    <property type="entry name" value="P-loop containing nucleoside triphosphate hydrolases"/>
    <property type="match status" value="1"/>
</dbReference>
<proteinExistence type="predicted"/>
<dbReference type="InterPro" id="IPR019476">
    <property type="entry name" value="T4SS_TraD_DNA-bd"/>
</dbReference>
<comment type="caution">
    <text evidence="3">The sequence shown here is derived from an EMBL/GenBank/DDBJ whole genome shotgun (WGS) entry which is preliminary data.</text>
</comment>
<sequence>MENKNKDVVLFGEVNYRNQRSRFGIKQGDRDRHMYVIGKTGMGKTELLKNMAIQDMQAGRGVAFLDPHGDTADDLPNFVPKERIKDIIIFDPSDLDFPIAFNVMEQVDDRFRHLVASGLLSVFKKVFGVEVFSARMEYILNNTILALLEFPGATILGINRMLADKPYREAVVEKISDPLVKAFWTQEFAKYTDRLAAEATSSVQNKVGQFTASSLIRNILGQVKSTLNIRQVMDEKKILIMNLAQGKIGEDVSRLLGAMMITKIQLAAMSRADISEKDRVPFYLYVDEFQNFATDSFANILSQARKFALNLIIAHQYVAQMEETVQDAVFGNVGTIVALRVGAPDAEVLEKEFAPVFTANDLVNLAKWTMYLKLMIDGVAPPPFSANTLPPLPWPEISYKEEIIQFSRREYAHPRTEVERQIGEWSAAMFGLGPSVYRRPNQMPSEQPISPTVPRRFEYQGQPNAVRPLPDTLPHLRPITPKVGTGIERLPQRSGGALPQRKATPMPPRSLTEAFKTGPIDFRGRPISRKEEDKKHLFGPTKQKPVVNTGDLKQTLEGILSKHDKDKASS</sequence>
<dbReference type="PANTHER" id="PTHR30121">
    <property type="entry name" value="UNCHARACTERIZED PROTEIN YJGR-RELATED"/>
    <property type="match status" value="1"/>
</dbReference>
<feature type="region of interest" description="Disordered" evidence="1">
    <location>
        <begin position="482"/>
        <end position="552"/>
    </location>
</feature>
<gene>
    <name evidence="3" type="ORF">A3C71_02245</name>
</gene>
<evidence type="ECO:0000313" key="4">
    <source>
        <dbReference type="Proteomes" id="UP000178197"/>
    </source>
</evidence>
<dbReference type="InterPro" id="IPR051162">
    <property type="entry name" value="T4SS_component"/>
</dbReference>
<dbReference type="InterPro" id="IPR027417">
    <property type="entry name" value="P-loop_NTPase"/>
</dbReference>
<name>A0A1F8FN91_9BACT</name>
<dbReference type="Pfam" id="PF10412">
    <property type="entry name" value="TrwB_AAD_bind"/>
    <property type="match status" value="1"/>
</dbReference>
<evidence type="ECO:0000259" key="2">
    <source>
        <dbReference type="Pfam" id="PF10412"/>
    </source>
</evidence>
<evidence type="ECO:0000313" key="3">
    <source>
        <dbReference type="EMBL" id="OGN13789.1"/>
    </source>
</evidence>
<accession>A0A1F8FN91</accession>
<dbReference type="Proteomes" id="UP000178197">
    <property type="component" value="Unassembled WGS sequence"/>
</dbReference>
<reference evidence="3 4" key="1">
    <citation type="journal article" date="2016" name="Nat. Commun.">
        <title>Thousands of microbial genomes shed light on interconnected biogeochemical processes in an aquifer system.</title>
        <authorList>
            <person name="Anantharaman K."/>
            <person name="Brown C.T."/>
            <person name="Hug L.A."/>
            <person name="Sharon I."/>
            <person name="Castelle C.J."/>
            <person name="Probst A.J."/>
            <person name="Thomas B.C."/>
            <person name="Singh A."/>
            <person name="Wilkins M.J."/>
            <person name="Karaoz U."/>
            <person name="Brodie E.L."/>
            <person name="Williams K.H."/>
            <person name="Hubbard S.S."/>
            <person name="Banfield J.F."/>
        </authorList>
    </citation>
    <scope>NUCLEOTIDE SEQUENCE [LARGE SCALE GENOMIC DNA]</scope>
</reference>
<feature type="compositionally biased region" description="Basic and acidic residues" evidence="1">
    <location>
        <begin position="522"/>
        <end position="536"/>
    </location>
</feature>
<dbReference type="EMBL" id="MGJT01000001">
    <property type="protein sequence ID" value="OGN13789.1"/>
    <property type="molecule type" value="Genomic_DNA"/>
</dbReference>
<feature type="domain" description="Type IV secretion system coupling protein TraD DNA-binding" evidence="2">
    <location>
        <begin position="28"/>
        <end position="335"/>
    </location>
</feature>
<protein>
    <recommendedName>
        <fullName evidence="2">Type IV secretion system coupling protein TraD DNA-binding domain-containing protein</fullName>
    </recommendedName>
</protein>